<dbReference type="Pfam" id="PF00566">
    <property type="entry name" value="RabGAP-TBC"/>
    <property type="match status" value="1"/>
</dbReference>
<comment type="caution">
    <text evidence="4">The sequence shown here is derived from an EMBL/GenBank/DDBJ whole genome shotgun (WGS) entry which is preliminary data.</text>
</comment>
<dbReference type="Gene3D" id="1.10.472.80">
    <property type="entry name" value="Ypt/Rab-GAP domain of gyp1p, domain 3"/>
    <property type="match status" value="1"/>
</dbReference>
<sequence length="597" mass="69872">MESPNDQLGEDSNEYRPVNMNVNPNRYDRKPRLPTPTTSSFGDFPQQLKCQSKDGSYLSQFYNKPVVTTLNSFSQVANLVKNPYELLNNADEFVRQHSVRHTHPTPNESGRESAELSRDSDNEKSDDQDPEVVVQTGRGKRLTKVTERRLPENPIPPPALPRIECSNKQRRLSPLTLHEYVNDLQDGANHEDLVTRVFRGSIGSDVLRRVLWPVILDIVEHRDRIELIDGEFVVKPNEANQVRWKELEEKFRVYYNQWRSILPEQESRFSAFRDRKSMIERDIVRCDRKHSFYKSDHGNLDILNEMLMTYMMYDFDIGYVQGMSDLAAPILYVYQGDIVRSFWTFVAVMKLFRRNFEMSQKTFKRELMKEDEEDYSNVLLLWDTIWCVQSLTNINKQRREEESKNLAKKMKEHLLSNAHQREESSRLDENSKEDQLRKDELNMDDCDRDQQKQATAAAKESSSNFSPVKSTTPPELKFQQCFYASFDPNQADIPRFELTDTEKFVLALCLSLIRRERDTIMAHNLDSTEILQYFINPRLNEDLSNFIEHATNIYSYLKSDFDINRLLSDEETTIAPIVNDDGYDLLNDYLVINNASI</sequence>
<feature type="region of interest" description="Disordered" evidence="2">
    <location>
        <begin position="1"/>
        <end position="46"/>
    </location>
</feature>
<protein>
    <submittedName>
        <fullName evidence="4">TBC1 domain family member 17</fullName>
    </submittedName>
</protein>
<organism evidence="4 5">
    <name type="scientific">Fragariocoptes setiger</name>
    <dbReference type="NCBI Taxonomy" id="1670756"/>
    <lineage>
        <taxon>Eukaryota</taxon>
        <taxon>Metazoa</taxon>
        <taxon>Ecdysozoa</taxon>
        <taxon>Arthropoda</taxon>
        <taxon>Chelicerata</taxon>
        <taxon>Arachnida</taxon>
        <taxon>Acari</taxon>
        <taxon>Acariformes</taxon>
        <taxon>Trombidiformes</taxon>
        <taxon>Prostigmata</taxon>
        <taxon>Eupodina</taxon>
        <taxon>Eriophyoidea</taxon>
        <taxon>Phytoptidae</taxon>
        <taxon>Fragariocoptes</taxon>
    </lineage>
</organism>
<keyword evidence="5" id="KW-1185">Reference proteome</keyword>
<dbReference type="SUPFAM" id="SSF47923">
    <property type="entry name" value="Ypt/Rab-GAP domain of gyp1p"/>
    <property type="match status" value="2"/>
</dbReference>
<name>A0ABQ7S524_9ACAR</name>
<dbReference type="Gene3D" id="1.10.8.270">
    <property type="entry name" value="putative rabgap domain of human tbc1 domain family member 14 like domains"/>
    <property type="match status" value="1"/>
</dbReference>
<dbReference type="Proteomes" id="UP000825002">
    <property type="component" value="Unassembled WGS sequence"/>
</dbReference>
<feature type="domain" description="Rab-GAP TBC" evidence="3">
    <location>
        <begin position="202"/>
        <end position="418"/>
    </location>
</feature>
<reference evidence="4 5" key="1">
    <citation type="submission" date="2020-10" db="EMBL/GenBank/DDBJ databases">
        <authorList>
            <person name="Klimov P.B."/>
            <person name="Dyachkov S.M."/>
            <person name="Chetverikov P.E."/>
        </authorList>
    </citation>
    <scope>NUCLEOTIDE SEQUENCE [LARGE SCALE GENOMIC DNA]</scope>
    <source>
        <strain evidence="4">BMOC 18-1129-001#AD2665</strain>
        <tissue evidence="4">Entire mites</tissue>
    </source>
</reference>
<feature type="compositionally biased region" description="Basic and acidic residues" evidence="2">
    <location>
        <begin position="419"/>
        <end position="441"/>
    </location>
</feature>
<dbReference type="SMART" id="SM00164">
    <property type="entry name" value="TBC"/>
    <property type="match status" value="1"/>
</dbReference>
<feature type="non-terminal residue" evidence="4">
    <location>
        <position position="597"/>
    </location>
</feature>
<dbReference type="InterPro" id="IPR035969">
    <property type="entry name" value="Rab-GAP_TBC_sf"/>
</dbReference>
<evidence type="ECO:0000313" key="4">
    <source>
        <dbReference type="EMBL" id="KAG9508524.1"/>
    </source>
</evidence>
<evidence type="ECO:0000313" key="5">
    <source>
        <dbReference type="Proteomes" id="UP000825002"/>
    </source>
</evidence>
<dbReference type="InterPro" id="IPR000195">
    <property type="entry name" value="Rab-GAP-TBC_dom"/>
</dbReference>
<dbReference type="PANTHER" id="PTHR22957">
    <property type="entry name" value="TBC1 DOMAIN FAMILY MEMBER GTPASE-ACTIVATING PROTEIN"/>
    <property type="match status" value="1"/>
</dbReference>
<dbReference type="PANTHER" id="PTHR22957:SF502">
    <property type="entry name" value="SMALL G PROTEIN SIGNALING MODULATOR 2-RELATED"/>
    <property type="match status" value="1"/>
</dbReference>
<proteinExistence type="predicted"/>
<feature type="region of interest" description="Disordered" evidence="2">
    <location>
        <begin position="98"/>
        <end position="162"/>
    </location>
</feature>
<keyword evidence="1" id="KW-0343">GTPase activation</keyword>
<dbReference type="EMBL" id="JAIFTH010001475">
    <property type="protein sequence ID" value="KAG9508524.1"/>
    <property type="molecule type" value="Genomic_DNA"/>
</dbReference>
<evidence type="ECO:0000256" key="2">
    <source>
        <dbReference type="SAM" id="MobiDB-lite"/>
    </source>
</evidence>
<dbReference type="PROSITE" id="PS50086">
    <property type="entry name" value="TBC_RABGAP"/>
    <property type="match status" value="1"/>
</dbReference>
<evidence type="ECO:0000256" key="1">
    <source>
        <dbReference type="ARBA" id="ARBA00022468"/>
    </source>
</evidence>
<feature type="compositionally biased region" description="Basic and acidic residues" evidence="2">
    <location>
        <begin position="109"/>
        <end position="127"/>
    </location>
</feature>
<feature type="region of interest" description="Disordered" evidence="2">
    <location>
        <begin position="415"/>
        <end position="472"/>
    </location>
</feature>
<accession>A0ABQ7S524</accession>
<gene>
    <name evidence="4" type="primary">TBC1D17</name>
    <name evidence="4" type="ORF">GZH46_02976</name>
</gene>
<evidence type="ECO:0000259" key="3">
    <source>
        <dbReference type="PROSITE" id="PS50086"/>
    </source>
</evidence>
<feature type="compositionally biased region" description="Polar residues" evidence="2">
    <location>
        <begin position="460"/>
        <end position="472"/>
    </location>
</feature>